<evidence type="ECO:0000256" key="3">
    <source>
        <dbReference type="SAM" id="Phobius"/>
    </source>
</evidence>
<dbReference type="Proteomes" id="UP000612899">
    <property type="component" value="Unassembled WGS sequence"/>
</dbReference>
<keyword evidence="5" id="KW-1185">Reference proteome</keyword>
<sequence>MVRRALSVLRPRPLRNRSGWAWGVPIIAICAGFLFTLSANTAAGTVLREDRRLELGQLIDNKQRDVDVLTLEAQGLRSDVDKATAELAKTDGPIAEQQARAASYAQAAGLTPLRGPGLTVKLDDSPKASDGSATDGVAQDQLVIHQQDVQAVVNALWAGGAEAITIMDVRVISTSAVRCVGNTLLLHGRRYSPVFVIRAIGDPQRLRTALDSSPGVRAFDEAARIYGLTYSVANETDILAPAYRGSIDLRYATVPD</sequence>
<gene>
    <name evidence="4" type="ORF">Rhe02_39470</name>
</gene>
<dbReference type="EMBL" id="BONY01000022">
    <property type="protein sequence ID" value="GIH05880.1"/>
    <property type="molecule type" value="Genomic_DNA"/>
</dbReference>
<organism evidence="4 5">
    <name type="scientific">Rhizocola hellebori</name>
    <dbReference type="NCBI Taxonomy" id="1392758"/>
    <lineage>
        <taxon>Bacteria</taxon>
        <taxon>Bacillati</taxon>
        <taxon>Actinomycetota</taxon>
        <taxon>Actinomycetes</taxon>
        <taxon>Micromonosporales</taxon>
        <taxon>Micromonosporaceae</taxon>
        <taxon>Rhizocola</taxon>
    </lineage>
</organism>
<dbReference type="Pfam" id="PF05949">
    <property type="entry name" value="DUF881"/>
    <property type="match status" value="1"/>
</dbReference>
<keyword evidence="2" id="KW-0175">Coiled coil</keyword>
<comment type="caution">
    <text evidence="4">The sequence shown here is derived from an EMBL/GenBank/DDBJ whole genome shotgun (WGS) entry which is preliminary data.</text>
</comment>
<feature type="coiled-coil region" evidence="2">
    <location>
        <begin position="59"/>
        <end position="86"/>
    </location>
</feature>
<dbReference type="Gene3D" id="3.30.70.1880">
    <property type="entry name" value="Protein of unknown function DUF881"/>
    <property type="match status" value="1"/>
</dbReference>
<evidence type="ECO:0000313" key="5">
    <source>
        <dbReference type="Proteomes" id="UP000612899"/>
    </source>
</evidence>
<name>A0A8J3Q8K9_9ACTN</name>
<evidence type="ECO:0000313" key="4">
    <source>
        <dbReference type="EMBL" id="GIH05880.1"/>
    </source>
</evidence>
<keyword evidence="3" id="KW-0472">Membrane</keyword>
<protein>
    <submittedName>
        <fullName evidence="4">Membrane protein</fullName>
    </submittedName>
</protein>
<evidence type="ECO:0000256" key="2">
    <source>
        <dbReference type="SAM" id="Coils"/>
    </source>
</evidence>
<proteinExistence type="inferred from homology"/>
<comment type="similarity">
    <text evidence="1">Belongs to the UPF0749 family.</text>
</comment>
<accession>A0A8J3Q8K9</accession>
<dbReference type="PANTHER" id="PTHR37313">
    <property type="entry name" value="UPF0749 PROTEIN RV1825"/>
    <property type="match status" value="1"/>
</dbReference>
<keyword evidence="3" id="KW-0812">Transmembrane</keyword>
<reference evidence="4" key="1">
    <citation type="submission" date="2021-01" db="EMBL/GenBank/DDBJ databases">
        <title>Whole genome shotgun sequence of Rhizocola hellebori NBRC 109834.</title>
        <authorList>
            <person name="Komaki H."/>
            <person name="Tamura T."/>
        </authorList>
    </citation>
    <scope>NUCLEOTIDE SEQUENCE</scope>
    <source>
        <strain evidence="4">NBRC 109834</strain>
    </source>
</reference>
<dbReference type="AlphaFoldDB" id="A0A8J3Q8K9"/>
<keyword evidence="3" id="KW-1133">Transmembrane helix</keyword>
<feature type="transmembrane region" description="Helical" evidence="3">
    <location>
        <begin position="20"/>
        <end position="43"/>
    </location>
</feature>
<evidence type="ECO:0000256" key="1">
    <source>
        <dbReference type="ARBA" id="ARBA00009108"/>
    </source>
</evidence>
<dbReference type="InterPro" id="IPR010273">
    <property type="entry name" value="DUF881"/>
</dbReference>
<dbReference type="PANTHER" id="PTHR37313:SF4">
    <property type="entry name" value="CONSERVED MEMBRANE PROTEIN-RELATED"/>
    <property type="match status" value="1"/>
</dbReference>
<dbReference type="GO" id="GO:0005886">
    <property type="term" value="C:plasma membrane"/>
    <property type="evidence" value="ECO:0007669"/>
    <property type="project" value="TreeGrafter"/>
</dbReference>